<dbReference type="CTD" id="644186"/>
<gene>
    <name evidence="2" type="primary">syce3</name>
</gene>
<dbReference type="Proteomes" id="UP000504632">
    <property type="component" value="Chromosome 2"/>
</dbReference>
<protein>
    <submittedName>
        <fullName evidence="2">Synaptonemal complex central element protein 3</fullName>
    </submittedName>
</protein>
<evidence type="ECO:0000313" key="2">
    <source>
        <dbReference type="RefSeq" id="XP_030621409.1"/>
    </source>
</evidence>
<dbReference type="OrthoDB" id="9944849at2759"/>
<dbReference type="PANTHER" id="PTHR36686:SF1">
    <property type="entry name" value="SYNAPTONEMAL COMPLEX CENTRAL ELEMENT PROTEIN 3"/>
    <property type="match status" value="1"/>
</dbReference>
<dbReference type="AlphaFoldDB" id="A0A6J2UMT9"/>
<keyword evidence="1" id="KW-1185">Reference proteome</keyword>
<sequence length="103" mass="11882">MEDSTSADELREDTLQLKKDLEKIIENMEDMSVQLTWMAYDMVVLRTCPELRESLKKLEDEYLKCKSVICSPAAKTNLEELSATMDYGGTETKTDYVVQKNDF</sequence>
<dbReference type="Pfam" id="PF15191">
    <property type="entry name" value="Synaptonemal_3"/>
    <property type="match status" value="1"/>
</dbReference>
<evidence type="ECO:0000313" key="1">
    <source>
        <dbReference type="Proteomes" id="UP000504632"/>
    </source>
</evidence>
<dbReference type="GO" id="GO:0007130">
    <property type="term" value="P:synaptonemal complex assembly"/>
    <property type="evidence" value="ECO:0007669"/>
    <property type="project" value="InterPro"/>
</dbReference>
<name>A0A6J2UMT9_CHACN</name>
<reference evidence="2" key="1">
    <citation type="submission" date="2025-08" db="UniProtKB">
        <authorList>
            <consortium name="RefSeq"/>
        </authorList>
    </citation>
    <scope>IDENTIFICATION</scope>
</reference>
<dbReference type="PANTHER" id="PTHR36686">
    <property type="entry name" value="SYNAPTONEMAL COMPLEX CENTRAL ELEMENT PROTEIN 3"/>
    <property type="match status" value="1"/>
</dbReference>
<dbReference type="GO" id="GO:0007283">
    <property type="term" value="P:spermatogenesis"/>
    <property type="evidence" value="ECO:0007669"/>
    <property type="project" value="InterPro"/>
</dbReference>
<dbReference type="RefSeq" id="XP_030621409.1">
    <property type="nucleotide sequence ID" value="XM_030765549.1"/>
</dbReference>
<dbReference type="GO" id="GO:0007131">
    <property type="term" value="P:reciprocal meiotic recombination"/>
    <property type="evidence" value="ECO:0007669"/>
    <property type="project" value="InterPro"/>
</dbReference>
<dbReference type="FunCoup" id="A0A6J2UMT9">
    <property type="interactions" value="652"/>
</dbReference>
<dbReference type="GeneID" id="115805065"/>
<organism evidence="1 2">
    <name type="scientific">Chanos chanos</name>
    <name type="common">Milkfish</name>
    <name type="synonym">Mugil chanos</name>
    <dbReference type="NCBI Taxonomy" id="29144"/>
    <lineage>
        <taxon>Eukaryota</taxon>
        <taxon>Metazoa</taxon>
        <taxon>Chordata</taxon>
        <taxon>Craniata</taxon>
        <taxon>Vertebrata</taxon>
        <taxon>Euteleostomi</taxon>
        <taxon>Actinopterygii</taxon>
        <taxon>Neopterygii</taxon>
        <taxon>Teleostei</taxon>
        <taxon>Ostariophysi</taxon>
        <taxon>Gonorynchiformes</taxon>
        <taxon>Chanidae</taxon>
        <taxon>Chanos</taxon>
    </lineage>
</organism>
<accession>A0A6J2UMT9</accession>
<proteinExistence type="predicted"/>
<dbReference type="InParanoid" id="A0A6J2UMT9"/>
<dbReference type="InterPro" id="IPR028145">
    <property type="entry name" value="Synaptonemal_3"/>
</dbReference>